<evidence type="ECO:0000313" key="2">
    <source>
        <dbReference type="EMBL" id="NPE13010.1"/>
    </source>
</evidence>
<gene>
    <name evidence="2" type="ORF">HPS55_01470</name>
</gene>
<proteinExistence type="predicted"/>
<protein>
    <submittedName>
        <fullName evidence="2">Phage holin family protein</fullName>
    </submittedName>
</protein>
<dbReference type="GeneID" id="82156424"/>
<accession>A0ABX2ATN9</accession>
<keyword evidence="3" id="KW-1185">Reference proteome</keyword>
<keyword evidence="1" id="KW-1133">Transmembrane helix</keyword>
<dbReference type="EMBL" id="JABKKE010000001">
    <property type="protein sequence ID" value="NPE13010.1"/>
    <property type="molecule type" value="Genomic_DNA"/>
</dbReference>
<dbReference type="RefSeq" id="WP_172173944.1">
    <property type="nucleotide sequence ID" value="NZ_CASGIA010000003.1"/>
</dbReference>
<comment type="caution">
    <text evidence="2">The sequence shown here is derived from an EMBL/GenBank/DDBJ whole genome shotgun (WGS) entry which is preliminary data.</text>
</comment>
<sequence length="115" mass="13101">MLSSDKNVESVAQLIEVLKDYIGLQKEYLKFDVIDKMVRMLTALTISIILFVLTIAILFYLSFAAVYWMAPVTGIAGAYAIVSAFFLLLIVLIVIFRRILIERPLIRFLTKVLLN</sequence>
<evidence type="ECO:0000256" key="1">
    <source>
        <dbReference type="SAM" id="Phobius"/>
    </source>
</evidence>
<feature type="transmembrane region" description="Helical" evidence="1">
    <location>
        <begin position="40"/>
        <end position="70"/>
    </location>
</feature>
<organism evidence="2 3">
    <name type="scientific">Xylanibacter rodentium</name>
    <dbReference type="NCBI Taxonomy" id="2736289"/>
    <lineage>
        <taxon>Bacteria</taxon>
        <taxon>Pseudomonadati</taxon>
        <taxon>Bacteroidota</taxon>
        <taxon>Bacteroidia</taxon>
        <taxon>Bacteroidales</taxon>
        <taxon>Prevotellaceae</taxon>
        <taxon>Xylanibacter</taxon>
    </lineage>
</organism>
<keyword evidence="1" id="KW-0472">Membrane</keyword>
<keyword evidence="1" id="KW-0812">Transmembrane</keyword>
<name>A0ABX2ATN9_9BACT</name>
<reference evidence="2 3" key="1">
    <citation type="submission" date="2020-05" db="EMBL/GenBank/DDBJ databases">
        <title>Distinct polysaccharide utilization as determinants for interspecies competition between intestinal Prevotella spp.</title>
        <authorList>
            <person name="Galvez E.J.C."/>
            <person name="Iljazovic A."/>
            <person name="Strowig T."/>
        </authorList>
    </citation>
    <scope>NUCLEOTIDE SEQUENCE [LARGE SCALE GENOMIC DNA]</scope>
    <source>
        <strain evidence="2 3">PROD</strain>
    </source>
</reference>
<feature type="transmembrane region" description="Helical" evidence="1">
    <location>
        <begin position="76"/>
        <end position="96"/>
    </location>
</feature>
<evidence type="ECO:0000313" key="3">
    <source>
        <dbReference type="Proteomes" id="UP001193734"/>
    </source>
</evidence>
<dbReference type="Proteomes" id="UP001193734">
    <property type="component" value="Unassembled WGS sequence"/>
</dbReference>